<dbReference type="Proteomes" id="UP000095282">
    <property type="component" value="Unplaced"/>
</dbReference>
<reference evidence="4" key="1">
    <citation type="submission" date="2016-11" db="UniProtKB">
        <authorList>
            <consortium name="WormBaseParasite"/>
        </authorList>
    </citation>
    <scope>IDENTIFICATION</scope>
</reference>
<keyword evidence="2" id="KW-1133">Transmembrane helix</keyword>
<name>A0A1I7UFG7_9PELO</name>
<keyword evidence="3" id="KW-1185">Reference proteome</keyword>
<evidence type="ECO:0000313" key="4">
    <source>
        <dbReference type="WBParaSite" id="Csp11.Scaffold629.g8788.t1"/>
    </source>
</evidence>
<protein>
    <submittedName>
        <fullName evidence="4">Lipoprotein</fullName>
    </submittedName>
</protein>
<feature type="compositionally biased region" description="Basic and acidic residues" evidence="1">
    <location>
        <begin position="67"/>
        <end position="105"/>
    </location>
</feature>
<dbReference type="eggNOG" id="ENOG502THMD">
    <property type="taxonomic scope" value="Eukaryota"/>
</dbReference>
<evidence type="ECO:0000256" key="2">
    <source>
        <dbReference type="SAM" id="Phobius"/>
    </source>
</evidence>
<proteinExistence type="predicted"/>
<dbReference type="AlphaFoldDB" id="A0A1I7UFG7"/>
<feature type="region of interest" description="Disordered" evidence="1">
    <location>
        <begin position="27"/>
        <end position="114"/>
    </location>
</feature>
<evidence type="ECO:0000313" key="3">
    <source>
        <dbReference type="Proteomes" id="UP000095282"/>
    </source>
</evidence>
<keyword evidence="2" id="KW-0812">Transmembrane</keyword>
<accession>A0A1I7UFG7</accession>
<feature type="transmembrane region" description="Helical" evidence="2">
    <location>
        <begin position="6"/>
        <end position="24"/>
    </location>
</feature>
<sequence>MIPFFCAYHIFTISILGVIALVGCKSKPKSNDKKPIKPSSVSKKSKMCAPVVQPPVKSTQNPDKEEEPVKEKEKEKTKHSVVKEAEAPKKENESEMKKEKEKQEDTFDSVQPKNRMLIERKSLVIRRRRRTKEIIKHGIR</sequence>
<evidence type="ECO:0000256" key="1">
    <source>
        <dbReference type="SAM" id="MobiDB-lite"/>
    </source>
</evidence>
<dbReference type="WBParaSite" id="Csp11.Scaffold629.g8788.t1">
    <property type="protein sequence ID" value="Csp11.Scaffold629.g8788.t1"/>
    <property type="gene ID" value="Csp11.Scaffold629.g8788"/>
</dbReference>
<organism evidence="3 4">
    <name type="scientific">Caenorhabditis tropicalis</name>
    <dbReference type="NCBI Taxonomy" id="1561998"/>
    <lineage>
        <taxon>Eukaryota</taxon>
        <taxon>Metazoa</taxon>
        <taxon>Ecdysozoa</taxon>
        <taxon>Nematoda</taxon>
        <taxon>Chromadorea</taxon>
        <taxon>Rhabditida</taxon>
        <taxon>Rhabditina</taxon>
        <taxon>Rhabditomorpha</taxon>
        <taxon>Rhabditoidea</taxon>
        <taxon>Rhabditidae</taxon>
        <taxon>Peloderinae</taxon>
        <taxon>Caenorhabditis</taxon>
    </lineage>
</organism>
<keyword evidence="2" id="KW-0472">Membrane</keyword>